<evidence type="ECO:0000313" key="2">
    <source>
        <dbReference type="EMBL" id="QHC62803.1"/>
    </source>
</evidence>
<name>A0ABX6GZC4_9MICO</name>
<dbReference type="EMBL" id="CP047180">
    <property type="protein sequence ID" value="QHC62803.1"/>
    <property type="molecule type" value="Genomic_DNA"/>
</dbReference>
<evidence type="ECO:0008006" key="4">
    <source>
        <dbReference type="Google" id="ProtNLM"/>
    </source>
</evidence>
<organism evidence="2 3">
    <name type="scientific">Rathayibacter festucae</name>
    <dbReference type="NCBI Taxonomy" id="110937"/>
    <lineage>
        <taxon>Bacteria</taxon>
        <taxon>Bacillati</taxon>
        <taxon>Actinomycetota</taxon>
        <taxon>Actinomycetes</taxon>
        <taxon>Micrococcales</taxon>
        <taxon>Microbacteriaceae</taxon>
        <taxon>Rathayibacter</taxon>
    </lineage>
</organism>
<keyword evidence="3" id="KW-1185">Reference proteome</keyword>
<keyword evidence="1" id="KW-0732">Signal</keyword>
<evidence type="ECO:0000313" key="3">
    <source>
        <dbReference type="Proteomes" id="UP000464597"/>
    </source>
</evidence>
<evidence type="ECO:0000256" key="1">
    <source>
        <dbReference type="SAM" id="SignalP"/>
    </source>
</evidence>
<dbReference type="Proteomes" id="UP000464597">
    <property type="component" value="Chromosome"/>
</dbReference>
<proteinExistence type="predicted"/>
<protein>
    <recommendedName>
        <fullName evidence="4">Lipoprotein</fullName>
    </recommendedName>
</protein>
<reference evidence="3" key="1">
    <citation type="submission" date="2019-12" db="EMBL/GenBank/DDBJ databases">
        <title>Complete and draft genome sequences of new strains and members of some known species of the genus Rathayibacter isolated from plants.</title>
        <authorList>
            <person name="Tarlachkov S.V."/>
            <person name="Starodumova I.P."/>
            <person name="Dorofeeva L.V."/>
            <person name="Prisyazhnaya N.V."/>
            <person name="Leyn S."/>
            <person name="Zlamal J."/>
            <person name="Elan M."/>
            <person name="Osterman A.L."/>
            <person name="Nadler S."/>
            <person name="Subbotin S.A."/>
            <person name="Evtushenko L.I."/>
        </authorList>
    </citation>
    <scope>NUCLEOTIDE SEQUENCE [LARGE SCALE GENOMIC DNA]</scope>
    <source>
        <strain evidence="3">VKM Ac-2802</strain>
    </source>
</reference>
<accession>A0ABX6GZC4</accession>
<gene>
    <name evidence="2" type="ORF">GSU69_08985</name>
</gene>
<dbReference type="RefSeq" id="WP_159422732.1">
    <property type="nucleotide sequence ID" value="NZ_CP047180.1"/>
</dbReference>
<feature type="signal peptide" evidence="1">
    <location>
        <begin position="1"/>
        <end position="24"/>
    </location>
</feature>
<sequence>MQPTTAVRISVVAAAVLSSSLLSGCAGTPAEPIVERTSQMAVDYLSYDLPQLVGQADRIIEGTAVSTRDAVLYPTFEGTDPLLNPLSEASEEEQRAASLEGAIAVTEVELAVTAVHKGEAGDHLTITQTGGVLDGVRYTTVQEPLLTPGSSYLLFLHEGERPALLGGGAGSYEAGDGGYLAMAAHAPVESFSRDELALLLAEDRSLTE</sequence>
<feature type="chain" id="PRO_5046679982" description="Lipoprotein" evidence="1">
    <location>
        <begin position="25"/>
        <end position="208"/>
    </location>
</feature>